<reference evidence="3" key="1">
    <citation type="submission" date="2015-05" db="UniProtKB">
        <authorList>
            <consortium name="EnsemblMetazoa"/>
        </authorList>
    </citation>
    <scope>IDENTIFICATION</scope>
</reference>
<feature type="coiled-coil region" evidence="1">
    <location>
        <begin position="865"/>
        <end position="892"/>
    </location>
</feature>
<dbReference type="PROSITE" id="PS51805">
    <property type="entry name" value="EPHD"/>
    <property type="match status" value="1"/>
</dbReference>
<dbReference type="AlphaFoldDB" id="T1IFZ7"/>
<keyword evidence="1" id="KW-0175">Coiled coil</keyword>
<feature type="compositionally biased region" description="Polar residues" evidence="2">
    <location>
        <begin position="507"/>
        <end position="518"/>
    </location>
</feature>
<keyword evidence="4" id="KW-1185">Reference proteome</keyword>
<name>T1IFZ7_RHOPR</name>
<evidence type="ECO:0000256" key="2">
    <source>
        <dbReference type="SAM" id="MobiDB-lite"/>
    </source>
</evidence>
<dbReference type="EMBL" id="ACPB03011449">
    <property type="status" value="NOT_ANNOTATED_CDS"/>
    <property type="molecule type" value="Genomic_DNA"/>
</dbReference>
<feature type="region of interest" description="Disordered" evidence="2">
    <location>
        <begin position="478"/>
        <end position="594"/>
    </location>
</feature>
<dbReference type="Proteomes" id="UP000015103">
    <property type="component" value="Unassembled WGS sequence"/>
</dbReference>
<dbReference type="HOGENOM" id="CLU_320204_0_0_1"/>
<proteinExistence type="predicted"/>
<feature type="region of interest" description="Disordered" evidence="2">
    <location>
        <begin position="142"/>
        <end position="168"/>
    </location>
</feature>
<feature type="region of interest" description="Disordered" evidence="2">
    <location>
        <begin position="245"/>
        <end position="452"/>
    </location>
</feature>
<dbReference type="eggNOG" id="KOG0956">
    <property type="taxonomic scope" value="Eukaryota"/>
</dbReference>
<sequence length="907" mass="100046">VCYICTKKGRSVFESEYGVSVKCNVQNCTQYFHATCGQAEGLLCEIPSSTKGKINYCGYCKKHCREVNEATKFAPAFSPIKSIPTVNTKRTTPRKSEPKSKRKSSLKISFPDQETIASLPLANEPFEINDLLDEIELTKSKTSKARSKSVTPNRRTSAESTRRTIASCRRLRRSTNQAIFQSRRRSSDDELDTEELRGNKLLWIVGILILVGLQSKSRKGRKPTRGKSRKLSSFLDESGCVSLPSVTSFRNNETLSPKPEVIPEQASPEQGSNPVQASTEQANPEQASPEQANPEQTDLNTNSDCPMEIEFSDKEQIQYNQVDENNDSASAADDSSKCTTNSMTQDADDLNKVDSDQENEDDVAPADECSPMENEDYNNENENSDMGTAEMPVLETENASNQSPSSNDSASESDSSDSNSESDSSDSETTEQPAKVKSIFDISSSEEDNETIENKRLFSTPLEANLSFNLEQITIGESSVENGKQEVESQENMIEEVNESTNEVEKSSSLGKASTDGTSLAVDESSEGSMVDVTPMETKSDSESSNDDAEVDEDSANEQNLSGTDPELQCSPKILNPDNMNTSGSSSSQSAHSNVEDISVIPAIVNTSTSIDSNREISSYDAQESFDEDMDSDPINDDAGNDLCVQEYVIMTTEETTSNTSNSIVVTVPPDEAIITDNNAYDIISHNEIVNTSNIDTDIEMANKCDIFLSPLHQVSKARAESRQEINCNLQCDNLRGSDNQTFNNLRDLMDDLTISHKASNHLRIPNAADVNSFNKITLEETVVPVNVLDARSPCSQSQNGSSKNCFDNNLASSYMECSEPKVMGNKAWTHLKLHPIPKDIPKQDKKLLSNYGEFVKVSSYLLYLQKLKADNDIIEKRVQELQQKKANLLQTLPMERDFTSGKKKIC</sequence>
<protein>
    <submittedName>
        <fullName evidence="3">PHD-type domain-containing protein</fullName>
    </submittedName>
</protein>
<feature type="compositionally biased region" description="Low complexity" evidence="2">
    <location>
        <begin position="583"/>
        <end position="593"/>
    </location>
</feature>
<feature type="compositionally biased region" description="Acidic residues" evidence="2">
    <location>
        <begin position="356"/>
        <end position="365"/>
    </location>
</feature>
<dbReference type="VEuPathDB" id="VectorBase:RPRC015216"/>
<feature type="compositionally biased region" description="Low complexity" evidence="2">
    <location>
        <begin position="398"/>
        <end position="422"/>
    </location>
</feature>
<feature type="region of interest" description="Disordered" evidence="2">
    <location>
        <begin position="84"/>
        <end position="107"/>
    </location>
</feature>
<feature type="compositionally biased region" description="Acidic residues" evidence="2">
    <location>
        <begin position="544"/>
        <end position="556"/>
    </location>
</feature>
<feature type="compositionally biased region" description="Acidic residues" evidence="2">
    <location>
        <begin position="373"/>
        <end position="383"/>
    </location>
</feature>
<feature type="compositionally biased region" description="Polar residues" evidence="2">
    <location>
        <begin position="245"/>
        <end position="255"/>
    </location>
</feature>
<dbReference type="InParanoid" id="T1IFZ7"/>
<evidence type="ECO:0000256" key="1">
    <source>
        <dbReference type="SAM" id="Coils"/>
    </source>
</evidence>
<organism evidence="3 4">
    <name type="scientific">Rhodnius prolixus</name>
    <name type="common">Triatomid bug</name>
    <dbReference type="NCBI Taxonomy" id="13249"/>
    <lineage>
        <taxon>Eukaryota</taxon>
        <taxon>Metazoa</taxon>
        <taxon>Ecdysozoa</taxon>
        <taxon>Arthropoda</taxon>
        <taxon>Hexapoda</taxon>
        <taxon>Insecta</taxon>
        <taxon>Pterygota</taxon>
        <taxon>Neoptera</taxon>
        <taxon>Paraneoptera</taxon>
        <taxon>Hemiptera</taxon>
        <taxon>Heteroptera</taxon>
        <taxon>Panheteroptera</taxon>
        <taxon>Cimicomorpha</taxon>
        <taxon>Reduviidae</taxon>
        <taxon>Triatominae</taxon>
        <taxon>Rhodnius</taxon>
    </lineage>
</organism>
<evidence type="ECO:0000313" key="4">
    <source>
        <dbReference type="Proteomes" id="UP000015103"/>
    </source>
</evidence>
<dbReference type="STRING" id="13249.T1IFZ7"/>
<feature type="compositionally biased region" description="Polar residues" evidence="2">
    <location>
        <begin position="267"/>
        <end position="304"/>
    </location>
</feature>
<dbReference type="EnsemblMetazoa" id="RPRC015216-RA">
    <property type="protein sequence ID" value="RPRC015216-PA"/>
    <property type="gene ID" value="RPRC015216"/>
</dbReference>
<dbReference type="InterPro" id="IPR034732">
    <property type="entry name" value="EPHD"/>
</dbReference>
<accession>T1IFZ7</accession>
<evidence type="ECO:0000313" key="3">
    <source>
        <dbReference type="EnsemblMetazoa" id="RPRC015216-PA"/>
    </source>
</evidence>
<dbReference type="EMBL" id="ACPB03011448">
    <property type="status" value="NOT_ANNOTATED_CDS"/>
    <property type="molecule type" value="Genomic_DNA"/>
</dbReference>
<dbReference type="EMBL" id="ACPB03011447">
    <property type="status" value="NOT_ANNOTATED_CDS"/>
    <property type="molecule type" value="Genomic_DNA"/>
</dbReference>